<evidence type="ECO:0000256" key="7">
    <source>
        <dbReference type="SAM" id="MobiDB-lite"/>
    </source>
</evidence>
<feature type="region of interest" description="Disordered" evidence="7">
    <location>
        <begin position="651"/>
        <end position="685"/>
    </location>
</feature>
<protein>
    <submittedName>
        <fullName evidence="9">Replication endonuclease</fullName>
    </submittedName>
</protein>
<evidence type="ECO:0000313" key="10">
    <source>
        <dbReference type="Proteomes" id="UP000536746"/>
    </source>
</evidence>
<evidence type="ECO:0000256" key="6">
    <source>
        <dbReference type="ARBA" id="ARBA00022801"/>
    </source>
</evidence>
<evidence type="ECO:0000256" key="3">
    <source>
        <dbReference type="ARBA" id="ARBA00022705"/>
    </source>
</evidence>
<name>A0ABX2M378_9BURK</name>
<comment type="function">
    <text evidence="1">Possible endonuclease which induces a single-strand cut and initiates DNA replication.</text>
</comment>
<gene>
    <name evidence="9" type="ORF">HNO84_13925</name>
</gene>
<dbReference type="Proteomes" id="UP000536746">
    <property type="component" value="Unassembled WGS sequence"/>
</dbReference>
<accession>A0ABX2M378</accession>
<evidence type="ECO:0000256" key="5">
    <source>
        <dbReference type="ARBA" id="ARBA00022759"/>
    </source>
</evidence>
<evidence type="ECO:0000313" key="9">
    <source>
        <dbReference type="EMBL" id="NUU02701.1"/>
    </source>
</evidence>
<comment type="caution">
    <text evidence="9">The sequence shown here is derived from an EMBL/GenBank/DDBJ whole genome shotgun (WGS) entry which is preliminary data.</text>
</comment>
<evidence type="ECO:0000256" key="1">
    <source>
        <dbReference type="ARBA" id="ARBA00003293"/>
    </source>
</evidence>
<dbReference type="RefSeq" id="WP_175354690.1">
    <property type="nucleotide sequence ID" value="NZ_JABFMT010000013.1"/>
</dbReference>
<evidence type="ECO:0000256" key="2">
    <source>
        <dbReference type="ARBA" id="ARBA00009260"/>
    </source>
</evidence>
<dbReference type="Pfam" id="PF05840">
    <property type="entry name" value="Phage_GPA"/>
    <property type="match status" value="1"/>
</dbReference>
<feature type="compositionally biased region" description="Basic and acidic residues" evidence="7">
    <location>
        <begin position="664"/>
        <end position="679"/>
    </location>
</feature>
<dbReference type="InterPro" id="IPR008766">
    <property type="entry name" value="Replication_gene_A-like"/>
</dbReference>
<reference evidence="9 10" key="1">
    <citation type="journal article" date="2020" name="Front. Plant Sci.">
        <title>Isolation of Rhizosphere Bacteria That Improve Quality and Water Stress Tolerance in Greenhouse Ornamentals.</title>
        <authorList>
            <person name="Nordstedt N.P."/>
            <person name="Jones M.L."/>
        </authorList>
    </citation>
    <scope>NUCLEOTIDE SEQUENCE [LARGE SCALE GENOMIC DNA]</scope>
    <source>
        <strain evidence="9 10">C6C2</strain>
    </source>
</reference>
<keyword evidence="4" id="KW-0540">Nuclease</keyword>
<comment type="similarity">
    <text evidence="2">Belongs to the phage GPA family.</text>
</comment>
<dbReference type="GO" id="GO:0004519">
    <property type="term" value="F:endonuclease activity"/>
    <property type="evidence" value="ECO:0007669"/>
    <property type="project" value="UniProtKB-KW"/>
</dbReference>
<sequence>MQPGTVDAKTRRQHEAFVDSPQFAGELARIPLKWRGRVVSQALELMSVWHWRKIFEPVAVKFVRDFAEQYVPAGIDLSQDDADICATAEKAAENVKKMLWTAISDTHARDIIDQECSDYGVLAPEVDDDDLRAVIARVVDPRWWRRQLRKVVGRAFEGGNIRLGYVHYHGEPFASNDAVLSRLAQNRRNAAALEATIVHNEAGQEFSIAELAEKTTANKSIRRGELMLRINGFEAIARECNDAGLFLTWTCPSRFHATLHNGKANPNYDGSDPRAANKYLGKMTALARSALARRGIGLYGFRIAEPHHDGCPHWHMLFFVRALPGYSTPHVKDVAGRAVRIMKRYAWRVDRGEPGAFKRRLDVKRIDWSMGSAAGYIAKYVAKNIDGVADHKTKEGYVVTTDTAGDYELTPSARVEAWAARWGIRQFQQWGGAPVSIWRELRRVPEDMVQEAPPAMAAAWNAVQKIKGEKRACWADYLRAQGGALVKRDDLMITLAKDSKAVVGRYEERERITPYGVYCRQMVGVVFKSVRHVWTPVQGNDARASAGLGFPWTRVNNCTEAAAPGFAAEVSFAPAAAPAPIKFAADDSAQIHHAWLALGACPWPRPVVKGAPIGPAPVPAMTADEQRRAVASWDAIKACPWPRMAPVMDLTPRRGTPRQVADWRAGRLDATELPIDTKPKKGNTP</sequence>
<proteinExistence type="inferred from homology"/>
<evidence type="ECO:0000256" key="4">
    <source>
        <dbReference type="ARBA" id="ARBA00022722"/>
    </source>
</evidence>
<dbReference type="EMBL" id="JABFMT010000013">
    <property type="protein sequence ID" value="NUU02701.1"/>
    <property type="molecule type" value="Genomic_DNA"/>
</dbReference>
<evidence type="ECO:0000259" key="8">
    <source>
        <dbReference type="Pfam" id="PF05840"/>
    </source>
</evidence>
<keyword evidence="5 9" id="KW-0255">Endonuclease</keyword>
<feature type="domain" description="Replication gene A protein-like" evidence="8">
    <location>
        <begin position="123"/>
        <end position="387"/>
    </location>
</feature>
<keyword evidence="6" id="KW-0378">Hydrolase</keyword>
<keyword evidence="10" id="KW-1185">Reference proteome</keyword>
<organism evidence="9 10">
    <name type="scientific">Herbaspirillum robiniae</name>
    <dbReference type="NCBI Taxonomy" id="2014887"/>
    <lineage>
        <taxon>Bacteria</taxon>
        <taxon>Pseudomonadati</taxon>
        <taxon>Pseudomonadota</taxon>
        <taxon>Betaproteobacteria</taxon>
        <taxon>Burkholderiales</taxon>
        <taxon>Oxalobacteraceae</taxon>
        <taxon>Herbaspirillum</taxon>
    </lineage>
</organism>
<keyword evidence="3" id="KW-0235">DNA replication</keyword>